<accession>A0A3L6F8H3</accession>
<protein>
    <submittedName>
        <fullName evidence="1">Uncharacterized protein</fullName>
    </submittedName>
</protein>
<comment type="caution">
    <text evidence="1">The sequence shown here is derived from an EMBL/GenBank/DDBJ whole genome shotgun (WGS) entry which is preliminary data.</text>
</comment>
<proteinExistence type="predicted"/>
<evidence type="ECO:0000313" key="2">
    <source>
        <dbReference type="Proteomes" id="UP000251960"/>
    </source>
</evidence>
<dbReference type="EMBL" id="NCVQ01000005">
    <property type="protein sequence ID" value="PWZ29280.1"/>
    <property type="molecule type" value="Genomic_DNA"/>
</dbReference>
<organism evidence="1 2">
    <name type="scientific">Zea mays</name>
    <name type="common">Maize</name>
    <dbReference type="NCBI Taxonomy" id="4577"/>
    <lineage>
        <taxon>Eukaryota</taxon>
        <taxon>Viridiplantae</taxon>
        <taxon>Streptophyta</taxon>
        <taxon>Embryophyta</taxon>
        <taxon>Tracheophyta</taxon>
        <taxon>Spermatophyta</taxon>
        <taxon>Magnoliopsida</taxon>
        <taxon>Liliopsida</taxon>
        <taxon>Poales</taxon>
        <taxon>Poaceae</taxon>
        <taxon>PACMAD clade</taxon>
        <taxon>Panicoideae</taxon>
        <taxon>Andropogonodae</taxon>
        <taxon>Andropogoneae</taxon>
        <taxon>Tripsacinae</taxon>
        <taxon>Zea</taxon>
    </lineage>
</organism>
<dbReference type="Proteomes" id="UP000251960">
    <property type="component" value="Chromosome 4"/>
</dbReference>
<gene>
    <name evidence="1" type="ORF">Zm00014a_003390</name>
</gene>
<sequence length="11" mass="1196">MASPFPSFLAE</sequence>
<evidence type="ECO:0000313" key="1">
    <source>
        <dbReference type="EMBL" id="PWZ29280.1"/>
    </source>
</evidence>
<reference evidence="1 2" key="1">
    <citation type="journal article" date="2018" name="Nat. Genet.">
        <title>Extensive intraspecific gene order and gene structural variations between Mo17 and other maize genomes.</title>
        <authorList>
            <person name="Sun S."/>
            <person name="Zhou Y."/>
            <person name="Chen J."/>
            <person name="Shi J."/>
            <person name="Zhao H."/>
            <person name="Zhao H."/>
            <person name="Song W."/>
            <person name="Zhang M."/>
            <person name="Cui Y."/>
            <person name="Dong X."/>
            <person name="Liu H."/>
            <person name="Ma X."/>
            <person name="Jiao Y."/>
            <person name="Wang B."/>
            <person name="Wei X."/>
            <person name="Stein J.C."/>
            <person name="Glaubitz J.C."/>
            <person name="Lu F."/>
            <person name="Yu G."/>
            <person name="Liang C."/>
            <person name="Fengler K."/>
            <person name="Li B."/>
            <person name="Rafalski A."/>
            <person name="Schnable P.S."/>
            <person name="Ware D.H."/>
            <person name="Buckler E.S."/>
            <person name="Lai J."/>
        </authorList>
    </citation>
    <scope>NUCLEOTIDE SEQUENCE [LARGE SCALE GENOMIC DNA]</scope>
    <source>
        <strain evidence="2">cv. Missouri 17</strain>
        <tissue evidence="1">Seedling</tissue>
    </source>
</reference>
<name>A0A3L6F8H3_MAIZE</name>